<dbReference type="GeneID" id="10322990"/>
<dbReference type="EMBL" id="HM114315">
    <property type="protein sequence ID" value="ADJ19350.1"/>
    <property type="molecule type" value="Genomic_DNA"/>
</dbReference>
<organism evidence="1 2">
    <name type="scientific">Acinetobacter phage 133</name>
    <dbReference type="NCBI Taxonomy" id="2919552"/>
    <lineage>
        <taxon>Viruses</taxon>
        <taxon>Duplodnaviria</taxon>
        <taxon>Heunggongvirae</taxon>
        <taxon>Uroviricota</taxon>
        <taxon>Caudoviricetes</taxon>
        <taxon>Pantevenvirales</taxon>
        <taxon>Straboviridae</taxon>
        <taxon>Tevenvirinae</taxon>
        <taxon>Centumtrigintavirus</taxon>
        <taxon>Centumtrigintavirus cv133</taxon>
        <taxon>Acinetobacter virus 133</taxon>
    </lineage>
</organism>
<dbReference type="Proteomes" id="UP000000330">
    <property type="component" value="Segment"/>
</dbReference>
<keyword evidence="2" id="KW-1185">Reference proteome</keyword>
<sequence>MVKLIIEVIATNMDTGHVAVSQINHDVDFGTLPSGPRKHMIEEFKKHIATHTVPRKVGPILIVHNIIGYDI</sequence>
<proteinExistence type="predicted"/>
<protein>
    <submittedName>
        <fullName evidence="1">Uncharacterized protein</fullName>
    </submittedName>
</protein>
<reference evidence="1 2" key="1">
    <citation type="journal article" date="2010" name="Virol. J.">
        <title>Genomes of the T4-related bacteriophages as windows on microbial genome evolution.</title>
        <authorList>
            <person name="Petrov V.M."/>
            <person name="Ratnayaka S."/>
            <person name="Nolan J.M."/>
            <person name="Miller E.S."/>
            <person name="Karam J.D."/>
        </authorList>
    </citation>
    <scope>NUCLEOTIDE SEQUENCE [LARGE SCALE GENOMIC DNA]</scope>
    <source>
        <strain evidence="1">Acj133</strain>
    </source>
</reference>
<name>D9I5W9_9CAUD</name>
<gene>
    <name evidence="1" type="ORF">Acj133p003</name>
</gene>
<dbReference type="KEGG" id="vg:10322990"/>
<evidence type="ECO:0000313" key="2">
    <source>
        <dbReference type="Proteomes" id="UP000000330"/>
    </source>
</evidence>
<dbReference type="RefSeq" id="YP_004300584.1">
    <property type="nucleotide sequence ID" value="NC_015250.1"/>
</dbReference>
<evidence type="ECO:0000313" key="1">
    <source>
        <dbReference type="EMBL" id="ADJ19350.1"/>
    </source>
</evidence>
<accession>D9I5W9</accession>